<dbReference type="Proteomes" id="UP000094526">
    <property type="component" value="Unassembled WGS sequence"/>
</dbReference>
<dbReference type="PANTHER" id="PTHR21310">
    <property type="entry name" value="AMINOGLYCOSIDE PHOSPHOTRANSFERASE-RELATED-RELATED"/>
    <property type="match status" value="1"/>
</dbReference>
<comment type="caution">
    <text evidence="2">The sequence shown here is derived from an EMBL/GenBank/DDBJ whole genome shotgun (WGS) entry which is preliminary data.</text>
</comment>
<feature type="domain" description="Aminoglycoside phosphotransferase" evidence="1">
    <location>
        <begin position="123"/>
        <end position="300"/>
    </location>
</feature>
<dbReference type="VEuPathDB" id="FungiDB:CLCR_01231"/>
<evidence type="ECO:0000313" key="2">
    <source>
        <dbReference type="EMBL" id="OCT46312.1"/>
    </source>
</evidence>
<dbReference type="PANTHER" id="PTHR21310:SF55">
    <property type="entry name" value="AMINOGLYCOSIDE PHOSPHOTRANSFERASE DOMAIN-CONTAINING PROTEIN"/>
    <property type="match status" value="1"/>
</dbReference>
<keyword evidence="3" id="KW-1185">Reference proteome</keyword>
<dbReference type="Gene3D" id="3.90.1200.10">
    <property type="match status" value="1"/>
</dbReference>
<keyword evidence="2" id="KW-0808">Transferase</keyword>
<dbReference type="GO" id="GO:0016301">
    <property type="term" value="F:kinase activity"/>
    <property type="evidence" value="ECO:0007669"/>
    <property type="project" value="UniProtKB-KW"/>
</dbReference>
<dbReference type="InterPro" id="IPR002575">
    <property type="entry name" value="Aminoglycoside_PTrfase"/>
</dbReference>
<dbReference type="VEuPathDB" id="FungiDB:G647_09219"/>
<dbReference type="OrthoDB" id="8300194at2759"/>
<dbReference type="Pfam" id="PF01636">
    <property type="entry name" value="APH"/>
    <property type="match status" value="1"/>
</dbReference>
<dbReference type="SUPFAM" id="SSF56112">
    <property type="entry name" value="Protein kinase-like (PK-like)"/>
    <property type="match status" value="1"/>
</dbReference>
<evidence type="ECO:0000259" key="1">
    <source>
        <dbReference type="Pfam" id="PF01636"/>
    </source>
</evidence>
<dbReference type="EMBL" id="LGRB01000016">
    <property type="protein sequence ID" value="OCT46312.1"/>
    <property type="molecule type" value="Genomic_DNA"/>
</dbReference>
<reference evidence="3" key="1">
    <citation type="submission" date="2015-07" db="EMBL/GenBank/DDBJ databases">
        <authorList>
            <person name="Teixeira M.M."/>
            <person name="Souza R.C."/>
            <person name="Almeida L.G."/>
            <person name="Vicente V.A."/>
            <person name="de Hoog S."/>
            <person name="Bocca A.L."/>
            <person name="de Almeida S.R."/>
            <person name="Vasconcelos A.T."/>
            <person name="Felipe M.S."/>
        </authorList>
    </citation>
    <scope>NUCLEOTIDE SEQUENCE [LARGE SCALE GENOMIC DNA]</scope>
    <source>
        <strain evidence="3">KSF</strain>
    </source>
</reference>
<dbReference type="InterPro" id="IPR011009">
    <property type="entry name" value="Kinase-like_dom_sf"/>
</dbReference>
<gene>
    <name evidence="2" type="ORF">CLCR_01231</name>
</gene>
<organism evidence="2 3">
    <name type="scientific">Cladophialophora carrionii</name>
    <dbReference type="NCBI Taxonomy" id="86049"/>
    <lineage>
        <taxon>Eukaryota</taxon>
        <taxon>Fungi</taxon>
        <taxon>Dikarya</taxon>
        <taxon>Ascomycota</taxon>
        <taxon>Pezizomycotina</taxon>
        <taxon>Eurotiomycetes</taxon>
        <taxon>Chaetothyriomycetidae</taxon>
        <taxon>Chaetothyriales</taxon>
        <taxon>Herpotrichiellaceae</taxon>
        <taxon>Cladophialophora</taxon>
    </lineage>
</organism>
<accession>A0A1C1CCW5</accession>
<dbReference type="InterPro" id="IPR051678">
    <property type="entry name" value="AGP_Transferase"/>
</dbReference>
<proteinExistence type="predicted"/>
<protein>
    <submittedName>
        <fullName evidence="2">Protein kinase-like (PK-like)</fullName>
    </submittedName>
</protein>
<dbReference type="AlphaFoldDB" id="A0A1C1CCW5"/>
<keyword evidence="2" id="KW-0418">Kinase</keyword>
<sequence>MIDYEDGNAPVEHDYTHPERHLKLASGEIPDEYKRAGWRIDHHIDKELCWACGWTTYEQSQGYSPRVKIMCVNRNRGLWSLGTKWLVCDRPNDLTLGNDYMTWKFLHDHAGPDFPVVKEMRRLNDPKDPIQITLISRAQGKLLGSVWDSLSLSQKSSYRDQLVDILRKLRRFTAPLIQNVNGDQLYDCVLCLCKGFRPPTCFKVGFTEDEWLQDMSEHLRSGLSSIHKTRDPKVIEEKLQAIKDDFPRGGPYVLTHGDLHVDNIIVKDDKIEAIIDWETSGYFPWWAERINAGRFASRGWDLFDGVWARVHPDLGDEAFAVTLKKLEPLQNAVEAAPQSHTSTRPVLWRPPFCECRPFGGMISNSDLGSPDEHVELDWRGGVKTISAKSIK</sequence>
<name>A0A1C1CCW5_9EURO</name>
<evidence type="ECO:0000313" key="3">
    <source>
        <dbReference type="Proteomes" id="UP000094526"/>
    </source>
</evidence>